<dbReference type="GO" id="GO:0015031">
    <property type="term" value="P:protein transport"/>
    <property type="evidence" value="ECO:0007669"/>
    <property type="project" value="UniProtKB-KW"/>
</dbReference>
<dbReference type="GeneID" id="55966845"/>
<name>A0A9P4Z1B4_9HYPO</name>
<evidence type="ECO:0000256" key="2">
    <source>
        <dbReference type="ARBA" id="ARBA00006781"/>
    </source>
</evidence>
<organism evidence="5 6">
    <name type="scientific">Geosmithia morbida</name>
    <dbReference type="NCBI Taxonomy" id="1094350"/>
    <lineage>
        <taxon>Eukaryota</taxon>
        <taxon>Fungi</taxon>
        <taxon>Dikarya</taxon>
        <taxon>Ascomycota</taxon>
        <taxon>Pezizomycotina</taxon>
        <taxon>Sordariomycetes</taxon>
        <taxon>Hypocreomycetidae</taxon>
        <taxon>Hypocreales</taxon>
        <taxon>Bionectriaceae</taxon>
        <taxon>Geosmithia</taxon>
    </lineage>
</organism>
<evidence type="ECO:0000256" key="4">
    <source>
        <dbReference type="SAM" id="MobiDB-lite"/>
    </source>
</evidence>
<dbReference type="InterPro" id="IPR025602">
    <property type="entry name" value="BCP1_family"/>
</dbReference>
<comment type="caution">
    <text evidence="5">The sequence shown here is derived from an EMBL/GenBank/DDBJ whole genome shotgun (WGS) entry which is preliminary data.</text>
</comment>
<proteinExistence type="inferred from homology"/>
<keyword evidence="3" id="KW-0813">Transport</keyword>
<dbReference type="EMBL" id="JAANYQ010000001">
    <property type="protein sequence ID" value="KAF4126878.1"/>
    <property type="molecule type" value="Genomic_DNA"/>
</dbReference>
<evidence type="ECO:0000256" key="1">
    <source>
        <dbReference type="ARBA" id="ARBA00002688"/>
    </source>
</evidence>
<protein>
    <recommendedName>
        <fullName evidence="3">Protein BCP1</fullName>
    </recommendedName>
</protein>
<dbReference type="PANTHER" id="PTHR13261:SF0">
    <property type="entry name" value="BRCA2 AND CDKN1A-INTERACTING PROTEIN"/>
    <property type="match status" value="1"/>
</dbReference>
<keyword evidence="3" id="KW-0539">Nucleus</keyword>
<evidence type="ECO:0000313" key="5">
    <source>
        <dbReference type="EMBL" id="KAF4126878.1"/>
    </source>
</evidence>
<feature type="compositionally biased region" description="Basic and acidic residues" evidence="4">
    <location>
        <begin position="1"/>
        <end position="18"/>
    </location>
</feature>
<comment type="function">
    <text evidence="1 3">Involved in nuclear export, actin cytoskeleton organization and vesicular transport.</text>
</comment>
<sequence>MGRKRERDEPTADPSVDKMDEDDEDFDIVNVDFEWFNFDPEIDFHGTKGLLRQLFDVDANLFNISALADLVVSQNTIGSTVKVDGKATDAYALATVLNLTENAHKEPIGDIAKYLADKARTNPSLSSAVPPLLAGTAGGKQQVGIIFSERLINVPPEIAPPLFSMMIDEVEAAVEDKEPYDFTHYLIISKTYREIESALDVEDRKRKKAKGGEPATFYFHPEDEVFQKHAIAYGSYNFTKENELAADSKRAFQEMGIKPFGHMILIEASKFPAAVKAVQEYIGGPQQQ</sequence>
<keyword evidence="3" id="KW-0653">Protein transport</keyword>
<keyword evidence="6" id="KW-1185">Reference proteome</keyword>
<feature type="region of interest" description="Disordered" evidence="4">
    <location>
        <begin position="1"/>
        <end position="21"/>
    </location>
</feature>
<dbReference type="RefSeq" id="XP_035325530.1">
    <property type="nucleotide sequence ID" value="XM_035462600.1"/>
</dbReference>
<gene>
    <name evidence="5" type="ORF">GMORB2_0615</name>
</gene>
<dbReference type="Proteomes" id="UP000749293">
    <property type="component" value="Unassembled WGS sequence"/>
</dbReference>
<dbReference type="OrthoDB" id="27543at2759"/>
<dbReference type="AlphaFoldDB" id="A0A9P4Z1B4"/>
<dbReference type="PIRSF" id="PIRSF028983">
    <property type="entry name" value="BCP1"/>
    <property type="match status" value="1"/>
</dbReference>
<comment type="similarity">
    <text evidence="2 3">Belongs to the BCP1 family.</text>
</comment>
<evidence type="ECO:0000313" key="6">
    <source>
        <dbReference type="Proteomes" id="UP000749293"/>
    </source>
</evidence>
<dbReference type="GO" id="GO:0005634">
    <property type="term" value="C:nucleus"/>
    <property type="evidence" value="ECO:0007669"/>
    <property type="project" value="UniProtKB-SubCell"/>
</dbReference>
<dbReference type="Pfam" id="PF13862">
    <property type="entry name" value="BCCIP"/>
    <property type="match status" value="1"/>
</dbReference>
<evidence type="ECO:0000256" key="3">
    <source>
        <dbReference type="PIRNR" id="PIRNR028983"/>
    </source>
</evidence>
<reference evidence="5" key="1">
    <citation type="submission" date="2020-03" db="EMBL/GenBank/DDBJ databases">
        <title>Site-based positive gene gene selection in Geosmithia morbida across the United States reveals a broad range of putative effectors and factors for local host and environmental adapation.</title>
        <authorList>
            <person name="Onufrak A."/>
            <person name="Murdoch R.W."/>
            <person name="Gazis R."/>
            <person name="Huff M."/>
            <person name="Staton M."/>
            <person name="Klingeman W."/>
            <person name="Hadziabdic D."/>
        </authorList>
    </citation>
    <scope>NUCLEOTIDE SEQUENCE</scope>
    <source>
        <strain evidence="5">1262</strain>
    </source>
</reference>
<comment type="subcellular location">
    <subcellularLocation>
        <location evidence="3">Nucleus</location>
    </subcellularLocation>
</comment>
<dbReference type="PANTHER" id="PTHR13261">
    <property type="entry name" value="BRCA2 AND CDKN1A INTERACTING PROTEIN"/>
    <property type="match status" value="1"/>
</dbReference>
<accession>A0A9P4Z1B4</accession>